<evidence type="ECO:0000313" key="4">
    <source>
        <dbReference type="EMBL" id="KAA6431222.1"/>
    </source>
</evidence>
<dbReference type="InterPro" id="IPR029069">
    <property type="entry name" value="HotDog_dom_sf"/>
</dbReference>
<gene>
    <name evidence="4" type="ORF">FQ330_10640</name>
</gene>
<organism evidence="4 5">
    <name type="scientific">Agrococcus sediminis</name>
    <dbReference type="NCBI Taxonomy" id="2599924"/>
    <lineage>
        <taxon>Bacteria</taxon>
        <taxon>Bacillati</taxon>
        <taxon>Actinomycetota</taxon>
        <taxon>Actinomycetes</taxon>
        <taxon>Micrococcales</taxon>
        <taxon>Microbacteriaceae</taxon>
        <taxon>Agrococcus</taxon>
    </lineage>
</organism>
<dbReference type="SUPFAM" id="SSF54637">
    <property type="entry name" value="Thioesterase/thiol ester dehydrase-isomerase"/>
    <property type="match status" value="1"/>
</dbReference>
<dbReference type="OrthoDB" id="9796589at2"/>
<dbReference type="EMBL" id="VOIR01000016">
    <property type="protein sequence ID" value="KAA6431222.1"/>
    <property type="molecule type" value="Genomic_DNA"/>
</dbReference>
<accession>A0A5M8Q9J1</accession>
<dbReference type="RefSeq" id="WP_146357440.1">
    <property type="nucleotide sequence ID" value="NZ_VOIR01000016.1"/>
</dbReference>
<evidence type="ECO:0000313" key="5">
    <source>
        <dbReference type="Proteomes" id="UP000323221"/>
    </source>
</evidence>
<keyword evidence="5" id="KW-1185">Reference proteome</keyword>
<dbReference type="InterPro" id="IPR002539">
    <property type="entry name" value="MaoC-like_dom"/>
</dbReference>
<evidence type="ECO:0000256" key="1">
    <source>
        <dbReference type="ARBA" id="ARBA00005254"/>
    </source>
</evidence>
<dbReference type="InterPro" id="IPR052342">
    <property type="entry name" value="MCH/BMMD"/>
</dbReference>
<evidence type="ECO:0000256" key="2">
    <source>
        <dbReference type="SAM" id="MobiDB-lite"/>
    </source>
</evidence>
<dbReference type="Pfam" id="PF01575">
    <property type="entry name" value="MaoC_dehydratas"/>
    <property type="match status" value="1"/>
</dbReference>
<dbReference type="Gene3D" id="3.10.129.10">
    <property type="entry name" value="Hotdog Thioesterase"/>
    <property type="match status" value="1"/>
</dbReference>
<comment type="caution">
    <text evidence="4">The sequence shown here is derived from an EMBL/GenBank/DDBJ whole genome shotgun (WGS) entry which is preliminary data.</text>
</comment>
<reference evidence="4 5" key="1">
    <citation type="submission" date="2019-08" db="EMBL/GenBank/DDBJ databases">
        <title>Agrococcus lahaulensis sp. nov., isolated from a cold desert of the Indian Himalayas.</title>
        <authorList>
            <person name="Qu J.H."/>
        </authorList>
    </citation>
    <scope>NUCLEOTIDE SEQUENCE [LARGE SCALE GENOMIC DNA]</scope>
    <source>
        <strain evidence="4 5">NS18</strain>
    </source>
</reference>
<dbReference type="AlphaFoldDB" id="A0A5M8Q9J1"/>
<name>A0A5M8Q9J1_9MICO</name>
<feature type="region of interest" description="Disordered" evidence="2">
    <location>
        <begin position="1"/>
        <end position="28"/>
    </location>
</feature>
<comment type="similarity">
    <text evidence="1">Belongs to the enoyl-CoA hydratase/isomerase family.</text>
</comment>
<protein>
    <submittedName>
        <fullName evidence="4">MaoC family dehydratase</fullName>
    </submittedName>
</protein>
<dbReference type="PANTHER" id="PTHR43664">
    <property type="entry name" value="MONOAMINE OXIDASE-RELATED"/>
    <property type="match status" value="1"/>
</dbReference>
<dbReference type="CDD" id="cd03451">
    <property type="entry name" value="FkbR2"/>
    <property type="match status" value="1"/>
</dbReference>
<sequence length="188" mass="20617">MTETTGPETSGAETTGTEQTSTERRITQRGLWFDELEQGVVYEHRPGRTMTETDNVLFTTLTMNPQPLHLDRAWSETTEFGEPLMNSMHTLATMVGLSVGQLTLGTIVANLGFSEVTFPAPVRHGDTIYCETRVLDKRASQSRPGQGIATFEHQARNQHGEVVARAVRKVLMQGRQDASAEAPGEASA</sequence>
<feature type="compositionally biased region" description="Polar residues" evidence="2">
    <location>
        <begin position="1"/>
        <end position="20"/>
    </location>
</feature>
<dbReference type="Proteomes" id="UP000323221">
    <property type="component" value="Unassembled WGS sequence"/>
</dbReference>
<feature type="domain" description="MaoC-like" evidence="3">
    <location>
        <begin position="40"/>
        <end position="150"/>
    </location>
</feature>
<evidence type="ECO:0000259" key="3">
    <source>
        <dbReference type="Pfam" id="PF01575"/>
    </source>
</evidence>
<proteinExistence type="inferred from homology"/>
<dbReference type="PANTHER" id="PTHR43664:SF1">
    <property type="entry name" value="BETA-METHYLMALYL-COA DEHYDRATASE"/>
    <property type="match status" value="1"/>
</dbReference>